<protein>
    <submittedName>
        <fullName evidence="1">Uncharacterized protein</fullName>
    </submittedName>
</protein>
<sequence length="159" mass="18097">MTEQQINYSKIDEVSEAGICLFKCMMRLEFAVKEAGYVRRGSRNAAEIDWDEYARNRLGPGFWRQVQGAEEIKPLIQTPPKKQIVDDNGSLDWRNAGEVTCVQELIGAVRRVRNNLFHGGKSGDPDAERNDELFAASLCVIELILKKDDRVRTIFTGEY</sequence>
<proteinExistence type="predicted"/>
<evidence type="ECO:0000313" key="2">
    <source>
        <dbReference type="Proteomes" id="UP000199125"/>
    </source>
</evidence>
<organism evidence="1 2">
    <name type="scientific">Paracoccus alkenifer</name>
    <dbReference type="NCBI Taxonomy" id="65735"/>
    <lineage>
        <taxon>Bacteria</taxon>
        <taxon>Pseudomonadati</taxon>
        <taxon>Pseudomonadota</taxon>
        <taxon>Alphaproteobacteria</taxon>
        <taxon>Rhodobacterales</taxon>
        <taxon>Paracoccaceae</taxon>
        <taxon>Paracoccus</taxon>
    </lineage>
</organism>
<reference evidence="2" key="1">
    <citation type="submission" date="2016-10" db="EMBL/GenBank/DDBJ databases">
        <authorList>
            <person name="Varghese N."/>
            <person name="Submissions S."/>
        </authorList>
    </citation>
    <scope>NUCLEOTIDE SEQUENCE [LARGE SCALE GENOMIC DNA]</scope>
    <source>
        <strain evidence="2">DSM 11593</strain>
    </source>
</reference>
<name>A0A1H6MPB4_9RHOB</name>
<dbReference type="AlphaFoldDB" id="A0A1H6MPB4"/>
<dbReference type="OrthoDB" id="1442157at2"/>
<dbReference type="RefSeq" id="WP_143042829.1">
    <property type="nucleotide sequence ID" value="NZ_FNXG01000004.1"/>
</dbReference>
<dbReference type="Proteomes" id="UP000199125">
    <property type="component" value="Unassembled WGS sequence"/>
</dbReference>
<accession>A0A1H6MPB4</accession>
<gene>
    <name evidence="1" type="ORF">SAMN04488075_2361</name>
</gene>
<dbReference type="EMBL" id="FNXG01000004">
    <property type="protein sequence ID" value="SEI03712.1"/>
    <property type="molecule type" value="Genomic_DNA"/>
</dbReference>
<keyword evidence="2" id="KW-1185">Reference proteome</keyword>
<evidence type="ECO:0000313" key="1">
    <source>
        <dbReference type="EMBL" id="SEI03712.1"/>
    </source>
</evidence>